<dbReference type="KEGG" id="tpar:AV541_09880"/>
<dbReference type="PANTHER" id="PTHR36306:SF1">
    <property type="entry name" value="ALPHA-AMYLASE-RELATED"/>
    <property type="match status" value="1"/>
</dbReference>
<accession>A0A120HTE0</accession>
<keyword evidence="2 3" id="KW-0119">Carbohydrate metabolism</keyword>
<dbReference type="InterPro" id="IPR004300">
    <property type="entry name" value="Glyco_hydro_57_N"/>
</dbReference>
<sequence length="995" mass="111920">MPRVRLWNLFQRKVGRGGKPMKRALWVLVVFLGPALAQPLRVAILWHQHQPPYENPVTGQYEGPWVRAHGVNDYPWMAEVLKEFPEIKVTFDYTSTLLKQIGDYLSGRAKDAYWRVSEKPLSQLTPEERAFVVERFFDINPRFVEKSPRYRELQAKKTRGEAFSDQDLQDLRVLWNLYWINIDYIERDPGLRALYRKDRGFTQEDVNYVLRKHLELMATILPLHKALWERGQIDLITTPYYHPILPILLDKEAIRESNPALALPKEPIAWPEDAAWQVRAGKEYFKSLFGKDPKGMWPPEGAVSQKAAELYAQEGIGFLVTDEAILGKSGFPVNPATLTRTYHVEKDGKRVVLFFRHRDLSDRIGFSYSQMSAERAVEDFIGALLEIRRQVIGQNPGAVLTIALDGENAWENYPNNGNDFRRLLYRRLTEEQRKGTLKTVLFSELLSEPSLPIARLGTGGWAGDFAMWAGEPEENEAWDRLSRARQAVLAFKEKGGDPRAVEQAMGLIYAAQASDWFWWYGQDTGFPNNPPFDEAFRALLQAVYRTLGQKPPEELFIAVRPPAQPQGAPGRVRPTLDGRATPEEWQGAAYLADLDGTTMQTPDDLIRGVALGFDEQNVYLRVDLRDGVRARDLVGQGYRLHVYATTPREEGGAAFPEGAEVSLGFPLQQRITLDLDQVREGQGVLVRFAYREGAWVMASSPADLAGRRAWVDEVVEMRIPYTTLKAEAGDTLRLAVVLERGGRVLDTAPNGAPLALSLPQRLAGKEVLRLADPAGDDHGPGTYTYPKDNAFAPFKGLFDLLEMRILDGGDTWTFVFTFGEMTNPWGAPAGFSHQLVNVYIDFKEGGRTDTFAKGAKVAFDPEHPWDLFLKVAGWPQYGQRVGFPDGTDTADGVVVSSNPADKQVILQLDKKYFNPAPGQRVCFYVLVGSQDGYGPDHFRPVGKEAGPWNLGGAQNEDAPLVVDYLWPEKGVQEAMLSRYGGGRHAVLKPYCVAWP</sequence>
<dbReference type="Gene3D" id="3.20.110.10">
    <property type="entry name" value="Glycoside hydrolase 38, N terminal domain"/>
    <property type="match status" value="1"/>
</dbReference>
<evidence type="ECO:0000256" key="1">
    <source>
        <dbReference type="ARBA" id="ARBA00006821"/>
    </source>
</evidence>
<reference evidence="6 7" key="1">
    <citation type="submission" date="2016-01" db="EMBL/GenBank/DDBJ databases">
        <title>Genome sequence of Thermus parvatiensis, a thermophile isolated from a hot water spring.</title>
        <authorList>
            <person name="Tripathi C."/>
            <person name="Lal R."/>
        </authorList>
    </citation>
    <scope>NUCLEOTIDE SEQUENCE [LARGE SCALE GENOMIC DNA]</scope>
    <source>
        <strain evidence="6 7">RL</strain>
    </source>
</reference>
<proteinExistence type="inferred from homology"/>
<dbReference type="InterPro" id="IPR019248">
    <property type="entry name" value="Glucodextran_C"/>
</dbReference>
<dbReference type="SUPFAM" id="SSF88713">
    <property type="entry name" value="Glycoside hydrolase/deacetylase"/>
    <property type="match status" value="1"/>
</dbReference>
<dbReference type="GO" id="GO:0005975">
    <property type="term" value="P:carbohydrate metabolic process"/>
    <property type="evidence" value="ECO:0007669"/>
    <property type="project" value="InterPro"/>
</dbReference>
<dbReference type="CDD" id="cd10796">
    <property type="entry name" value="GH57N_APU"/>
    <property type="match status" value="1"/>
</dbReference>
<evidence type="ECO:0000313" key="7">
    <source>
        <dbReference type="Proteomes" id="UP000061630"/>
    </source>
</evidence>
<dbReference type="InterPro" id="IPR027291">
    <property type="entry name" value="Glyco_hydro_38_N_sf"/>
</dbReference>
<evidence type="ECO:0000259" key="5">
    <source>
        <dbReference type="Pfam" id="PF09985"/>
    </source>
</evidence>
<organism evidence="6 7">
    <name type="scientific">Thermus parvatiensis</name>
    <dbReference type="NCBI Taxonomy" id="456163"/>
    <lineage>
        <taxon>Bacteria</taxon>
        <taxon>Thermotogati</taxon>
        <taxon>Deinococcota</taxon>
        <taxon>Deinococci</taxon>
        <taxon>Thermales</taxon>
        <taxon>Thermaceae</taxon>
        <taxon>Thermus</taxon>
    </lineage>
</organism>
<feature type="domain" description="Glycoside hydrolase family 57 N-terminal" evidence="4">
    <location>
        <begin position="43"/>
        <end position="446"/>
    </location>
</feature>
<evidence type="ECO:0000259" key="4">
    <source>
        <dbReference type="Pfam" id="PF03065"/>
    </source>
</evidence>
<evidence type="ECO:0000256" key="2">
    <source>
        <dbReference type="ARBA" id="ARBA00023277"/>
    </source>
</evidence>
<dbReference type="Pfam" id="PF09985">
    <property type="entry name" value="Glucodextran_C"/>
    <property type="match status" value="1"/>
</dbReference>
<feature type="domain" description="Glucodextranase-like C-terminal" evidence="5">
    <location>
        <begin position="767"/>
        <end position="987"/>
    </location>
</feature>
<dbReference type="Proteomes" id="UP000061630">
    <property type="component" value="Chromosome"/>
</dbReference>
<dbReference type="GO" id="GO:0003824">
    <property type="term" value="F:catalytic activity"/>
    <property type="evidence" value="ECO:0007669"/>
    <property type="project" value="InterPro"/>
</dbReference>
<dbReference type="InterPro" id="IPR052046">
    <property type="entry name" value="GH57_Enzymes"/>
</dbReference>
<dbReference type="SUPFAM" id="SSF49344">
    <property type="entry name" value="CBD9-like"/>
    <property type="match status" value="2"/>
</dbReference>
<evidence type="ECO:0000256" key="3">
    <source>
        <dbReference type="RuleBase" id="RU361196"/>
    </source>
</evidence>
<gene>
    <name evidence="6" type="ORF">AV541_09880</name>
</gene>
<dbReference type="EMBL" id="CP014141">
    <property type="protein sequence ID" value="AMA76176.1"/>
    <property type="molecule type" value="Genomic_DNA"/>
</dbReference>
<dbReference type="Gene3D" id="2.60.40.1190">
    <property type="match status" value="2"/>
</dbReference>
<dbReference type="AlphaFoldDB" id="A0A120HTE0"/>
<name>A0A120HTE0_9DEIN</name>
<comment type="similarity">
    <text evidence="1 3">Belongs to the glycosyl hydrolase 57 family.</text>
</comment>
<evidence type="ECO:0000313" key="6">
    <source>
        <dbReference type="EMBL" id="AMA76176.1"/>
    </source>
</evidence>
<dbReference type="Pfam" id="PF03065">
    <property type="entry name" value="Glyco_hydro_57"/>
    <property type="match status" value="1"/>
</dbReference>
<dbReference type="InterPro" id="IPR011330">
    <property type="entry name" value="Glyco_hydro/deAcase_b/a-brl"/>
</dbReference>
<dbReference type="CDD" id="cd09626">
    <property type="entry name" value="DOMON_glucodextranase_like"/>
    <property type="match status" value="1"/>
</dbReference>
<protein>
    <submittedName>
        <fullName evidence="6">Amylopullulanase</fullName>
    </submittedName>
</protein>
<dbReference type="PANTHER" id="PTHR36306">
    <property type="entry name" value="ALPHA-AMYLASE-RELATED-RELATED"/>
    <property type="match status" value="1"/>
</dbReference>